<dbReference type="InterPro" id="IPR042401">
    <property type="entry name" value="SPMAP2-like"/>
</dbReference>
<gene>
    <name evidence="3" type="ORF">GSLYS_00005101001</name>
</gene>
<protein>
    <recommendedName>
        <fullName evidence="5">Testicular haploid expressed gene protein-like</fullName>
    </recommendedName>
</protein>
<evidence type="ECO:0000256" key="2">
    <source>
        <dbReference type="SAM" id="MobiDB-lite"/>
    </source>
</evidence>
<proteinExistence type="predicted"/>
<name>A0AAV2HFY8_LYMST</name>
<dbReference type="InterPro" id="IPR006623">
    <property type="entry name" value="THEG"/>
</dbReference>
<dbReference type="PANTHER" id="PTHR15901">
    <property type="entry name" value="TESTICULAR HAPLOID EXPRESSED GENE PROTEIN"/>
    <property type="match status" value="1"/>
</dbReference>
<dbReference type="PANTHER" id="PTHR15901:SF16">
    <property type="entry name" value="TESTICULAR HAPLOID EXPRESSED GENE PROTEIN"/>
    <property type="match status" value="1"/>
</dbReference>
<reference evidence="3 4" key="1">
    <citation type="submission" date="2024-04" db="EMBL/GenBank/DDBJ databases">
        <authorList>
            <consortium name="Genoscope - CEA"/>
            <person name="William W."/>
        </authorList>
    </citation>
    <scope>NUCLEOTIDE SEQUENCE [LARGE SCALE GENOMIC DNA]</scope>
</reference>
<sequence>MILLRLETLKKQLFLNSRPSQRWGNQEPIWPINRAAISATPSPRVNELASPKKNFQSDARVSRPLWQYSCGRSSVLCNVDENALKATASARVDELARHKTFPQHTSNRHEYMFSCGRSSPIWEVSPSTLKSGASPRVELLAVHKSYPPEFQPEKTLPWEVSEAAKRNKPTERIETLSSPKLKPEGPFRDPKWPVSEVALNSVASQRCMELARAKSLADGFQPAKEIQWPVSRAALQASATERLNALAHPMQRTDMKILQYNPEAFKVKPQALKGQISARINELAQPINR</sequence>
<dbReference type="AlphaFoldDB" id="A0AAV2HFY8"/>
<keyword evidence="4" id="KW-1185">Reference proteome</keyword>
<evidence type="ECO:0008006" key="5">
    <source>
        <dbReference type="Google" id="ProtNLM"/>
    </source>
</evidence>
<keyword evidence="1" id="KW-0677">Repeat</keyword>
<evidence type="ECO:0000313" key="4">
    <source>
        <dbReference type="Proteomes" id="UP001497497"/>
    </source>
</evidence>
<dbReference type="EMBL" id="CAXITT010000079">
    <property type="protein sequence ID" value="CAL1530976.1"/>
    <property type="molecule type" value="Genomic_DNA"/>
</dbReference>
<dbReference type="Pfam" id="PF14912">
    <property type="entry name" value="THEG"/>
    <property type="match status" value="4"/>
</dbReference>
<dbReference type="SMART" id="SM00705">
    <property type="entry name" value="THEG"/>
    <property type="match status" value="6"/>
</dbReference>
<evidence type="ECO:0000256" key="1">
    <source>
        <dbReference type="ARBA" id="ARBA00022737"/>
    </source>
</evidence>
<comment type="caution">
    <text evidence="3">The sequence shown here is derived from an EMBL/GenBank/DDBJ whole genome shotgun (WGS) entry which is preliminary data.</text>
</comment>
<dbReference type="Proteomes" id="UP001497497">
    <property type="component" value="Unassembled WGS sequence"/>
</dbReference>
<accession>A0AAV2HFY8</accession>
<organism evidence="3 4">
    <name type="scientific">Lymnaea stagnalis</name>
    <name type="common">Great pond snail</name>
    <name type="synonym">Helix stagnalis</name>
    <dbReference type="NCBI Taxonomy" id="6523"/>
    <lineage>
        <taxon>Eukaryota</taxon>
        <taxon>Metazoa</taxon>
        <taxon>Spiralia</taxon>
        <taxon>Lophotrochozoa</taxon>
        <taxon>Mollusca</taxon>
        <taxon>Gastropoda</taxon>
        <taxon>Heterobranchia</taxon>
        <taxon>Euthyneura</taxon>
        <taxon>Panpulmonata</taxon>
        <taxon>Hygrophila</taxon>
        <taxon>Lymnaeoidea</taxon>
        <taxon>Lymnaeidae</taxon>
        <taxon>Lymnaea</taxon>
    </lineage>
</organism>
<evidence type="ECO:0000313" key="3">
    <source>
        <dbReference type="EMBL" id="CAL1530976.1"/>
    </source>
</evidence>
<feature type="region of interest" description="Disordered" evidence="2">
    <location>
        <begin position="169"/>
        <end position="188"/>
    </location>
</feature>